<evidence type="ECO:0000259" key="2">
    <source>
        <dbReference type="PROSITE" id="PS51462"/>
    </source>
</evidence>
<dbReference type="InterPro" id="IPR051325">
    <property type="entry name" value="Nudix_hydrolase_domain"/>
</dbReference>
<dbReference type="InterPro" id="IPR000086">
    <property type="entry name" value="NUDIX_hydrolase_dom"/>
</dbReference>
<evidence type="ECO:0000256" key="1">
    <source>
        <dbReference type="ARBA" id="ARBA00022801"/>
    </source>
</evidence>
<keyword evidence="4" id="KW-1185">Reference proteome</keyword>
<dbReference type="PROSITE" id="PS51462">
    <property type="entry name" value="NUDIX"/>
    <property type="match status" value="1"/>
</dbReference>
<dbReference type="PANTHER" id="PTHR21340:SF0">
    <property type="entry name" value="BIS(5'-NUCLEOSYL)-TETRAPHOSPHATASE [ASYMMETRICAL]"/>
    <property type="match status" value="1"/>
</dbReference>
<dbReference type="AlphaFoldDB" id="A0A259U0X4"/>
<gene>
    <name evidence="3" type="ORF">BSZ36_11695</name>
</gene>
<dbReference type="GO" id="GO:0006167">
    <property type="term" value="P:AMP biosynthetic process"/>
    <property type="evidence" value="ECO:0007669"/>
    <property type="project" value="TreeGrafter"/>
</dbReference>
<dbReference type="PANTHER" id="PTHR21340">
    <property type="entry name" value="DIADENOSINE 5,5-P1,P4-TETRAPHOSPHATE PYROPHOSPHOHYDROLASE MUTT"/>
    <property type="match status" value="1"/>
</dbReference>
<feature type="domain" description="Nudix hydrolase" evidence="2">
    <location>
        <begin position="4"/>
        <end position="135"/>
    </location>
</feature>
<dbReference type="SUPFAM" id="SSF55811">
    <property type="entry name" value="Nudix"/>
    <property type="match status" value="1"/>
</dbReference>
<dbReference type="InterPro" id="IPR015797">
    <property type="entry name" value="NUDIX_hydrolase-like_dom_sf"/>
</dbReference>
<accession>A0A259U0X4</accession>
<dbReference type="Gene3D" id="3.90.79.10">
    <property type="entry name" value="Nucleoside Triphosphate Pyrophosphohydrolase"/>
    <property type="match status" value="1"/>
</dbReference>
<keyword evidence="1" id="KW-0378">Hydrolase</keyword>
<protein>
    <recommendedName>
        <fullName evidence="2">Nudix hydrolase domain-containing protein</fullName>
    </recommendedName>
</protein>
<dbReference type="OrthoDB" id="9804563at2"/>
<dbReference type="Proteomes" id="UP000216446">
    <property type="component" value="Unassembled WGS sequence"/>
</dbReference>
<evidence type="ECO:0000313" key="3">
    <source>
        <dbReference type="EMBL" id="OZC03586.1"/>
    </source>
</evidence>
<organism evidence="3 4">
    <name type="scientific">Rubricoccus marinus</name>
    <dbReference type="NCBI Taxonomy" id="716817"/>
    <lineage>
        <taxon>Bacteria</taxon>
        <taxon>Pseudomonadati</taxon>
        <taxon>Rhodothermota</taxon>
        <taxon>Rhodothermia</taxon>
        <taxon>Rhodothermales</taxon>
        <taxon>Rubricoccaceae</taxon>
        <taxon>Rubricoccus</taxon>
    </lineage>
</organism>
<dbReference type="Pfam" id="PF00293">
    <property type="entry name" value="NUDIX"/>
    <property type="match status" value="1"/>
</dbReference>
<name>A0A259U0X4_9BACT</name>
<dbReference type="InParanoid" id="A0A259U0X4"/>
<comment type="caution">
    <text evidence="3">The sequence shown here is derived from an EMBL/GenBank/DDBJ whole genome shotgun (WGS) entry which is preliminary data.</text>
</comment>
<dbReference type="GO" id="GO:0006754">
    <property type="term" value="P:ATP biosynthetic process"/>
    <property type="evidence" value="ECO:0007669"/>
    <property type="project" value="TreeGrafter"/>
</dbReference>
<sequence length="156" mass="17380">MPQATVRVVDVYPYRWREGALEFLVLRRAAGHAYAGTWRMVGGKIDAGETAWQAAIREMAEETSLAVHRFWAIPSVNAFYEWQRDVVALIPAFAAEASGAVVLDGEHDRAEWLPPEEAAERLAWPEQRRLLRLAAATVASGRIAPELFIALPKGTR</sequence>
<proteinExistence type="predicted"/>
<dbReference type="GO" id="GO:0004081">
    <property type="term" value="F:bis(5'-nucleosyl)-tetraphosphatase (asymmetrical) activity"/>
    <property type="evidence" value="ECO:0007669"/>
    <property type="project" value="TreeGrafter"/>
</dbReference>
<dbReference type="RefSeq" id="WP_094549111.1">
    <property type="nucleotide sequence ID" value="NZ_MQWB01000001.1"/>
</dbReference>
<reference evidence="3 4" key="1">
    <citation type="submission" date="2016-11" db="EMBL/GenBank/DDBJ databases">
        <title>Study of marine rhodopsin-containing bacteria.</title>
        <authorList>
            <person name="Yoshizawa S."/>
            <person name="Kumagai Y."/>
            <person name="Kogure K."/>
        </authorList>
    </citation>
    <scope>NUCLEOTIDE SEQUENCE [LARGE SCALE GENOMIC DNA]</scope>
    <source>
        <strain evidence="3 4">SG-29</strain>
    </source>
</reference>
<dbReference type="EMBL" id="MQWB01000001">
    <property type="protein sequence ID" value="OZC03586.1"/>
    <property type="molecule type" value="Genomic_DNA"/>
</dbReference>
<dbReference type="CDD" id="cd04664">
    <property type="entry name" value="NUDIX_DHNTPase_like"/>
    <property type="match status" value="1"/>
</dbReference>
<evidence type="ECO:0000313" key="4">
    <source>
        <dbReference type="Proteomes" id="UP000216446"/>
    </source>
</evidence>